<protein>
    <submittedName>
        <fullName evidence="3">DUF1778 domain-containing protein</fullName>
    </submittedName>
</protein>
<evidence type="ECO:0000313" key="3">
    <source>
        <dbReference type="EMBL" id="MFM1731114.1"/>
    </source>
</evidence>
<dbReference type="SUPFAM" id="SSF47598">
    <property type="entry name" value="Ribbon-helix-helix"/>
    <property type="match status" value="1"/>
</dbReference>
<dbReference type="Gene3D" id="1.20.5.780">
    <property type="entry name" value="Single helix bin"/>
    <property type="match status" value="1"/>
</dbReference>
<proteinExistence type="inferred from homology"/>
<name>A0ABW9G163_9NOCA</name>
<dbReference type="InterPro" id="IPR014795">
    <property type="entry name" value="TacA_1-like"/>
</dbReference>
<dbReference type="PANTHER" id="PTHR35401:SF2">
    <property type="entry name" value="ABC-TYPE TRANSPORT SYSTEM"/>
    <property type="match status" value="1"/>
</dbReference>
<dbReference type="InterPro" id="IPR010985">
    <property type="entry name" value="Ribbon_hlx_hlx"/>
</dbReference>
<comment type="similarity">
    <text evidence="2">Belongs to the TacA antitoxin family.</text>
</comment>
<dbReference type="EMBL" id="JBDLNU010000006">
    <property type="protein sequence ID" value="MFM1731114.1"/>
    <property type="molecule type" value="Genomic_DNA"/>
</dbReference>
<dbReference type="RefSeq" id="WP_348610929.1">
    <property type="nucleotide sequence ID" value="NZ_CP157276.1"/>
</dbReference>
<evidence type="ECO:0000256" key="2">
    <source>
        <dbReference type="ARBA" id="ARBA00049988"/>
    </source>
</evidence>
<dbReference type="Proteomes" id="UP001629744">
    <property type="component" value="Unassembled WGS sequence"/>
</dbReference>
<reference evidence="3 4" key="1">
    <citation type="submission" date="2023-11" db="EMBL/GenBank/DDBJ databases">
        <authorList>
            <person name="Val-Calvo J."/>
            <person name="Scortti M."/>
            <person name="Vazquez-Boland J."/>
        </authorList>
    </citation>
    <scope>NUCLEOTIDE SEQUENCE [LARGE SCALE GENOMIC DNA]</scope>
    <source>
        <strain evidence="3 4">DSM 46662</strain>
    </source>
</reference>
<accession>A0ABW9G163</accession>
<sequence length="92" mass="10244">MTVVRDDRLQVRVDATAKRRLEEAASEVHLSLSAFVLQAAQNKADDVLAERDVIRLSPNAAAAFEEALTRPARVNDKLAQALARPMKFTWLD</sequence>
<evidence type="ECO:0000313" key="4">
    <source>
        <dbReference type="Proteomes" id="UP001629744"/>
    </source>
</evidence>
<organism evidence="3 4">
    <name type="scientific">Prescottella soli</name>
    <dbReference type="NCBI Taxonomy" id="1543852"/>
    <lineage>
        <taxon>Bacteria</taxon>
        <taxon>Bacillati</taxon>
        <taxon>Actinomycetota</taxon>
        <taxon>Actinomycetes</taxon>
        <taxon>Mycobacteriales</taxon>
        <taxon>Nocardiaceae</taxon>
        <taxon>Prescottella</taxon>
    </lineage>
</organism>
<gene>
    <name evidence="3" type="ORF">ABEU19_004665</name>
</gene>
<dbReference type="Pfam" id="PF08681">
    <property type="entry name" value="TacA1"/>
    <property type="match status" value="1"/>
</dbReference>
<comment type="caution">
    <text evidence="3">The sequence shown here is derived from an EMBL/GenBank/DDBJ whole genome shotgun (WGS) entry which is preliminary data.</text>
</comment>
<keyword evidence="4" id="KW-1185">Reference proteome</keyword>
<keyword evidence="1" id="KW-1277">Toxin-antitoxin system</keyword>
<evidence type="ECO:0000256" key="1">
    <source>
        <dbReference type="ARBA" id="ARBA00022649"/>
    </source>
</evidence>
<dbReference type="PANTHER" id="PTHR35401">
    <property type="entry name" value="COPG FAMILY HELIX-TURN-HELIX PROTEIN-RELATED-RELATED"/>
    <property type="match status" value="1"/>
</dbReference>